<dbReference type="InterPro" id="IPR003691">
    <property type="entry name" value="FluC"/>
</dbReference>
<evidence type="ECO:0000256" key="2">
    <source>
        <dbReference type="ARBA" id="ARBA00022475"/>
    </source>
</evidence>
<protein>
    <recommendedName>
        <fullName evidence="10">Fluoride-specific ion channel FluC</fullName>
    </recommendedName>
</protein>
<dbReference type="EMBL" id="JACHGT010000010">
    <property type="protein sequence ID" value="MBB6036887.1"/>
    <property type="molecule type" value="Genomic_DNA"/>
</dbReference>
<comment type="catalytic activity">
    <reaction evidence="8">
        <text>fluoride(in) = fluoride(out)</text>
        <dbReference type="Rhea" id="RHEA:76159"/>
        <dbReference type="ChEBI" id="CHEBI:17051"/>
    </reaction>
    <physiologicalReaction direction="left-to-right" evidence="8">
        <dbReference type="Rhea" id="RHEA:76160"/>
    </physiologicalReaction>
</comment>
<dbReference type="HAMAP" id="MF_00454">
    <property type="entry name" value="FluC"/>
    <property type="match status" value="1"/>
</dbReference>
<dbReference type="Pfam" id="PF02537">
    <property type="entry name" value="CRCB"/>
    <property type="match status" value="1"/>
</dbReference>
<keyword evidence="10" id="KW-0813">Transport</keyword>
<feature type="binding site" evidence="10">
    <location>
        <position position="76"/>
    </location>
    <ligand>
        <name>Na(+)</name>
        <dbReference type="ChEBI" id="CHEBI:29101"/>
        <note>structural</note>
    </ligand>
</feature>
<keyword evidence="10" id="KW-0479">Metal-binding</keyword>
<accession>A0A841FU67</accession>
<feature type="transmembrane region" description="Helical" evidence="10">
    <location>
        <begin position="63"/>
        <end position="81"/>
    </location>
</feature>
<dbReference type="AlphaFoldDB" id="A0A841FU67"/>
<feature type="transmembrane region" description="Helical" evidence="10">
    <location>
        <begin position="32"/>
        <end position="56"/>
    </location>
</feature>
<evidence type="ECO:0000256" key="5">
    <source>
        <dbReference type="ARBA" id="ARBA00023136"/>
    </source>
</evidence>
<evidence type="ECO:0000256" key="10">
    <source>
        <dbReference type="HAMAP-Rule" id="MF_00454"/>
    </source>
</evidence>
<proteinExistence type="inferred from homology"/>
<dbReference type="PANTHER" id="PTHR28259">
    <property type="entry name" value="FLUORIDE EXPORT PROTEIN 1-RELATED"/>
    <property type="match status" value="1"/>
</dbReference>
<keyword evidence="10" id="KW-0406">Ion transport</keyword>
<keyword evidence="10" id="KW-0915">Sodium</keyword>
<evidence type="ECO:0000256" key="9">
    <source>
        <dbReference type="ARBA" id="ARBA00049940"/>
    </source>
</evidence>
<dbReference type="PANTHER" id="PTHR28259:SF1">
    <property type="entry name" value="FLUORIDE EXPORT PROTEIN 1-RELATED"/>
    <property type="match status" value="1"/>
</dbReference>
<evidence type="ECO:0000313" key="11">
    <source>
        <dbReference type="EMBL" id="MBB6036887.1"/>
    </source>
</evidence>
<comment type="function">
    <text evidence="9 10">Fluoride-specific ion channel. Important for reducing fluoride concentration in the cell, thus reducing its toxicity.</text>
</comment>
<keyword evidence="3 10" id="KW-0812">Transmembrane</keyword>
<reference evidence="11 12" key="1">
    <citation type="submission" date="2020-08" db="EMBL/GenBank/DDBJ databases">
        <title>Genomic Encyclopedia of Type Strains, Phase IV (KMG-IV): sequencing the most valuable type-strain genomes for metagenomic binning, comparative biology and taxonomic classification.</title>
        <authorList>
            <person name="Goeker M."/>
        </authorList>
    </citation>
    <scope>NUCLEOTIDE SEQUENCE [LARGE SCALE GENOMIC DNA]</scope>
    <source>
        <strain evidence="11 12">YIM 65646</strain>
    </source>
</reference>
<feature type="transmembrane region" description="Helical" evidence="10">
    <location>
        <begin position="101"/>
        <end position="123"/>
    </location>
</feature>
<dbReference type="GO" id="GO:0062054">
    <property type="term" value="F:fluoride channel activity"/>
    <property type="evidence" value="ECO:0007669"/>
    <property type="project" value="UniProtKB-UniRule"/>
</dbReference>
<gene>
    <name evidence="10" type="primary">fluC</name>
    <name evidence="10" type="synonym">crcB</name>
    <name evidence="11" type="ORF">HNR73_004760</name>
</gene>
<evidence type="ECO:0000256" key="7">
    <source>
        <dbReference type="ARBA" id="ARBA00035120"/>
    </source>
</evidence>
<comment type="caution">
    <text evidence="11">The sequence shown here is derived from an EMBL/GenBank/DDBJ whole genome shotgun (WGS) entry which is preliminary data.</text>
</comment>
<comment type="similarity">
    <text evidence="7 10">Belongs to the fluoride channel Fluc/FEX (TC 1.A.43) family.</text>
</comment>
<keyword evidence="2 10" id="KW-1003">Cell membrane</keyword>
<sequence length="124" mass="12237">MTPLLVIAGAMVGAPLRYLIDRAVASRYGAAFPWGTLVVNTLGSFVLGLLAAGALAGAVPGSVTSLLGTGLCGALTTYSTFSYETVRLFTDGARLSASLNVVAGVVAGFAAAGLGTLAGTAIWG</sequence>
<dbReference type="RefSeq" id="WP_184789718.1">
    <property type="nucleotide sequence ID" value="NZ_BONT01000058.1"/>
</dbReference>
<dbReference type="GO" id="GO:0140114">
    <property type="term" value="P:cellular detoxification of fluoride"/>
    <property type="evidence" value="ECO:0007669"/>
    <property type="project" value="UniProtKB-UniRule"/>
</dbReference>
<name>A0A841FU67_9ACTN</name>
<keyword evidence="5 10" id="KW-0472">Membrane</keyword>
<evidence type="ECO:0000256" key="1">
    <source>
        <dbReference type="ARBA" id="ARBA00004651"/>
    </source>
</evidence>
<feature type="binding site" evidence="10">
    <location>
        <position position="73"/>
    </location>
    <ligand>
        <name>Na(+)</name>
        <dbReference type="ChEBI" id="CHEBI:29101"/>
        <note>structural</note>
    </ligand>
</feature>
<keyword evidence="12" id="KW-1185">Reference proteome</keyword>
<evidence type="ECO:0000256" key="3">
    <source>
        <dbReference type="ARBA" id="ARBA00022692"/>
    </source>
</evidence>
<dbReference type="NCBIfam" id="TIGR00494">
    <property type="entry name" value="crcB"/>
    <property type="match status" value="1"/>
</dbReference>
<evidence type="ECO:0000256" key="8">
    <source>
        <dbReference type="ARBA" id="ARBA00035585"/>
    </source>
</evidence>
<dbReference type="GO" id="GO:0005886">
    <property type="term" value="C:plasma membrane"/>
    <property type="evidence" value="ECO:0007669"/>
    <property type="project" value="UniProtKB-SubCell"/>
</dbReference>
<keyword evidence="4 10" id="KW-1133">Transmembrane helix</keyword>
<organism evidence="11 12">
    <name type="scientific">Phytomonospora endophytica</name>
    <dbReference type="NCBI Taxonomy" id="714109"/>
    <lineage>
        <taxon>Bacteria</taxon>
        <taxon>Bacillati</taxon>
        <taxon>Actinomycetota</taxon>
        <taxon>Actinomycetes</taxon>
        <taxon>Micromonosporales</taxon>
        <taxon>Micromonosporaceae</taxon>
        <taxon>Phytomonospora</taxon>
    </lineage>
</organism>
<evidence type="ECO:0000313" key="12">
    <source>
        <dbReference type="Proteomes" id="UP000548476"/>
    </source>
</evidence>
<evidence type="ECO:0000256" key="4">
    <source>
        <dbReference type="ARBA" id="ARBA00022989"/>
    </source>
</evidence>
<evidence type="ECO:0000256" key="6">
    <source>
        <dbReference type="ARBA" id="ARBA00023303"/>
    </source>
</evidence>
<comment type="activity regulation">
    <text evidence="10">Na(+) is not transported, but it plays an essential structural role and its presence is essential for fluoride channel function.</text>
</comment>
<dbReference type="Proteomes" id="UP000548476">
    <property type="component" value="Unassembled WGS sequence"/>
</dbReference>
<comment type="subcellular location">
    <subcellularLocation>
        <location evidence="1 10">Cell membrane</location>
        <topology evidence="1 10">Multi-pass membrane protein</topology>
    </subcellularLocation>
</comment>
<dbReference type="GO" id="GO:0046872">
    <property type="term" value="F:metal ion binding"/>
    <property type="evidence" value="ECO:0007669"/>
    <property type="project" value="UniProtKB-KW"/>
</dbReference>
<keyword evidence="6 10" id="KW-0407">Ion channel</keyword>